<dbReference type="GO" id="GO:0032259">
    <property type="term" value="P:methylation"/>
    <property type="evidence" value="ECO:0007669"/>
    <property type="project" value="UniProtKB-KW"/>
</dbReference>
<comment type="similarity">
    <text evidence="9">Belongs to the methyltransferase superfamily. METTL18 family.</text>
</comment>
<protein>
    <recommendedName>
        <fullName evidence="3">protein-histidine N-methyltransferase</fullName>
        <ecNumber evidence="3">2.1.1.85</ecNumber>
    </recommendedName>
</protein>
<evidence type="ECO:0000256" key="6">
    <source>
        <dbReference type="ARBA" id="ARBA00022679"/>
    </source>
</evidence>
<dbReference type="GO" id="GO:0005634">
    <property type="term" value="C:nucleus"/>
    <property type="evidence" value="ECO:0007669"/>
    <property type="project" value="UniProtKB-SubCell"/>
</dbReference>
<sequence>MFKFDFQIDDIDDETNIFSASTPQPQEDKPTFGENSFDEHLLQDLLNRLPSRISYSPLHIPLTGGRSLTLVRRDLFDARFQLLSEGTGESPALEYLDAPSDLVPGVYEGGLKTWECSLDLIEYLVTALLDETYRGRRILELGCGTAVPSLYILRELFSSTPTAAKEGANVHFQDFNLSVLELVTLPNILLTWYASPASFTFRCEQRHDDDPPVPINPSTPSELSITPELKSAFLTSLLKHNISIRLFSGSWSDFDHYDTGGKYDIILTSETIYSTSSLPSLIDKIHSVSATGGGKPLNVFTSPQLSISRSITTPKYLCLVAAKVLYFGVGGGVSEFTKLIETPAKTTGRPRGKVETVLERNVGVGRRVMNVQWA</sequence>
<evidence type="ECO:0000256" key="3">
    <source>
        <dbReference type="ARBA" id="ARBA00012533"/>
    </source>
</evidence>
<name>A0A0C9X1P8_9AGAR</name>
<evidence type="ECO:0000313" key="11">
    <source>
        <dbReference type="Proteomes" id="UP000054477"/>
    </source>
</evidence>
<keyword evidence="11" id="KW-1185">Reference proteome</keyword>
<evidence type="ECO:0000256" key="4">
    <source>
        <dbReference type="ARBA" id="ARBA00022490"/>
    </source>
</evidence>
<evidence type="ECO:0000313" key="10">
    <source>
        <dbReference type="EMBL" id="KIK06010.1"/>
    </source>
</evidence>
<keyword evidence="6" id="KW-0808">Transferase</keyword>
<dbReference type="EMBL" id="KN838555">
    <property type="protein sequence ID" value="KIK06010.1"/>
    <property type="molecule type" value="Genomic_DNA"/>
</dbReference>
<evidence type="ECO:0000256" key="2">
    <source>
        <dbReference type="ARBA" id="ARBA00004496"/>
    </source>
</evidence>
<dbReference type="OrthoDB" id="1723750at2759"/>
<dbReference type="HOGENOM" id="CLU_038704_1_1_1"/>
<accession>A0A0C9X1P8</accession>
<gene>
    <name evidence="10" type="ORF">K443DRAFT_674583</name>
</gene>
<dbReference type="AlphaFoldDB" id="A0A0C9X1P8"/>
<keyword evidence="4" id="KW-0963">Cytoplasm</keyword>
<dbReference type="Gene3D" id="3.40.50.150">
    <property type="entry name" value="Vaccinia Virus protein VP39"/>
    <property type="match status" value="1"/>
</dbReference>
<reference evidence="10 11" key="1">
    <citation type="submission" date="2014-04" db="EMBL/GenBank/DDBJ databases">
        <authorList>
            <consortium name="DOE Joint Genome Institute"/>
            <person name="Kuo A."/>
            <person name="Kohler A."/>
            <person name="Nagy L.G."/>
            <person name="Floudas D."/>
            <person name="Copeland A."/>
            <person name="Barry K.W."/>
            <person name="Cichocki N."/>
            <person name="Veneault-Fourrey C."/>
            <person name="LaButti K."/>
            <person name="Lindquist E.A."/>
            <person name="Lipzen A."/>
            <person name="Lundell T."/>
            <person name="Morin E."/>
            <person name="Murat C."/>
            <person name="Sun H."/>
            <person name="Tunlid A."/>
            <person name="Henrissat B."/>
            <person name="Grigoriev I.V."/>
            <person name="Hibbett D.S."/>
            <person name="Martin F."/>
            <person name="Nordberg H.P."/>
            <person name="Cantor M.N."/>
            <person name="Hua S.X."/>
        </authorList>
    </citation>
    <scope>NUCLEOTIDE SEQUENCE [LARGE SCALE GENOMIC DNA]</scope>
    <source>
        <strain evidence="10 11">LaAM-08-1</strain>
    </source>
</reference>
<reference evidence="11" key="2">
    <citation type="submission" date="2015-01" db="EMBL/GenBank/DDBJ databases">
        <title>Evolutionary Origins and Diversification of the Mycorrhizal Mutualists.</title>
        <authorList>
            <consortium name="DOE Joint Genome Institute"/>
            <consortium name="Mycorrhizal Genomics Consortium"/>
            <person name="Kohler A."/>
            <person name="Kuo A."/>
            <person name="Nagy L.G."/>
            <person name="Floudas D."/>
            <person name="Copeland A."/>
            <person name="Barry K.W."/>
            <person name="Cichocki N."/>
            <person name="Veneault-Fourrey C."/>
            <person name="LaButti K."/>
            <person name="Lindquist E.A."/>
            <person name="Lipzen A."/>
            <person name="Lundell T."/>
            <person name="Morin E."/>
            <person name="Murat C."/>
            <person name="Riley R."/>
            <person name="Ohm R."/>
            <person name="Sun H."/>
            <person name="Tunlid A."/>
            <person name="Henrissat B."/>
            <person name="Grigoriev I.V."/>
            <person name="Hibbett D.S."/>
            <person name="Martin F."/>
        </authorList>
    </citation>
    <scope>NUCLEOTIDE SEQUENCE [LARGE SCALE GENOMIC DNA]</scope>
    <source>
        <strain evidence="11">LaAM-08-1</strain>
    </source>
</reference>
<dbReference type="SUPFAM" id="SSF53335">
    <property type="entry name" value="S-adenosyl-L-methionine-dependent methyltransferases"/>
    <property type="match status" value="1"/>
</dbReference>
<evidence type="ECO:0000256" key="5">
    <source>
        <dbReference type="ARBA" id="ARBA00022603"/>
    </source>
</evidence>
<keyword evidence="8" id="KW-0539">Nucleus</keyword>
<organism evidence="10 11">
    <name type="scientific">Laccaria amethystina LaAM-08-1</name>
    <dbReference type="NCBI Taxonomy" id="1095629"/>
    <lineage>
        <taxon>Eukaryota</taxon>
        <taxon>Fungi</taxon>
        <taxon>Dikarya</taxon>
        <taxon>Basidiomycota</taxon>
        <taxon>Agaricomycotina</taxon>
        <taxon>Agaricomycetes</taxon>
        <taxon>Agaricomycetidae</taxon>
        <taxon>Agaricales</taxon>
        <taxon>Agaricineae</taxon>
        <taxon>Hydnangiaceae</taxon>
        <taxon>Laccaria</taxon>
    </lineage>
</organism>
<dbReference type="Proteomes" id="UP000054477">
    <property type="component" value="Unassembled WGS sequence"/>
</dbReference>
<evidence type="ECO:0000256" key="8">
    <source>
        <dbReference type="ARBA" id="ARBA00023242"/>
    </source>
</evidence>
<dbReference type="InterPro" id="IPR019410">
    <property type="entry name" value="Methyltransf_16"/>
</dbReference>
<keyword evidence="5" id="KW-0489">Methyltransferase</keyword>
<dbReference type="STRING" id="1095629.A0A0C9X1P8"/>
<dbReference type="GO" id="GO:0018064">
    <property type="term" value="F:protein-L-histidine N-tele-methyltransferase activity"/>
    <property type="evidence" value="ECO:0007669"/>
    <property type="project" value="UniProtKB-EC"/>
</dbReference>
<dbReference type="EC" id="2.1.1.85" evidence="3"/>
<dbReference type="PANTHER" id="PTHR14614">
    <property type="entry name" value="HEPATOCELLULAR CARCINOMA-ASSOCIATED ANTIGEN"/>
    <property type="match status" value="1"/>
</dbReference>
<keyword evidence="7" id="KW-0949">S-adenosyl-L-methionine</keyword>
<evidence type="ECO:0000256" key="1">
    <source>
        <dbReference type="ARBA" id="ARBA00004123"/>
    </source>
</evidence>
<comment type="subcellular location">
    <subcellularLocation>
        <location evidence="2">Cytoplasm</location>
    </subcellularLocation>
    <subcellularLocation>
        <location evidence="1">Nucleus</location>
    </subcellularLocation>
</comment>
<evidence type="ECO:0000256" key="9">
    <source>
        <dbReference type="ARBA" id="ARBA00038126"/>
    </source>
</evidence>
<proteinExistence type="inferred from homology"/>
<evidence type="ECO:0000256" key="7">
    <source>
        <dbReference type="ARBA" id="ARBA00022691"/>
    </source>
</evidence>
<dbReference type="GO" id="GO:0005737">
    <property type="term" value="C:cytoplasm"/>
    <property type="evidence" value="ECO:0007669"/>
    <property type="project" value="UniProtKB-SubCell"/>
</dbReference>
<dbReference type="PANTHER" id="PTHR14614:SF39">
    <property type="entry name" value="HISTIDINE PROTEIN METHYLTRANSFERASE 1 HOMOLOG"/>
    <property type="match status" value="1"/>
</dbReference>
<dbReference type="InterPro" id="IPR029063">
    <property type="entry name" value="SAM-dependent_MTases_sf"/>
</dbReference>